<feature type="compositionally biased region" description="Polar residues" evidence="1">
    <location>
        <begin position="68"/>
        <end position="78"/>
    </location>
</feature>
<reference evidence="2" key="1">
    <citation type="journal article" date="2023" name="bioRxiv">
        <title>Improved chromosome-level genome assembly for marigold (Tagetes erecta).</title>
        <authorList>
            <person name="Jiang F."/>
            <person name="Yuan L."/>
            <person name="Wang S."/>
            <person name="Wang H."/>
            <person name="Xu D."/>
            <person name="Wang A."/>
            <person name="Fan W."/>
        </authorList>
    </citation>
    <scope>NUCLEOTIDE SEQUENCE</scope>
    <source>
        <strain evidence="2">WSJ</strain>
        <tissue evidence="2">Leaf</tissue>
    </source>
</reference>
<proteinExistence type="predicted"/>
<protein>
    <submittedName>
        <fullName evidence="2">Uncharacterized protein</fullName>
    </submittedName>
</protein>
<feature type="region of interest" description="Disordered" evidence="1">
    <location>
        <begin position="1"/>
        <end position="102"/>
    </location>
</feature>
<keyword evidence="3" id="KW-1185">Reference proteome</keyword>
<organism evidence="2 3">
    <name type="scientific">Tagetes erecta</name>
    <name type="common">African marigold</name>
    <dbReference type="NCBI Taxonomy" id="13708"/>
    <lineage>
        <taxon>Eukaryota</taxon>
        <taxon>Viridiplantae</taxon>
        <taxon>Streptophyta</taxon>
        <taxon>Embryophyta</taxon>
        <taxon>Tracheophyta</taxon>
        <taxon>Spermatophyta</taxon>
        <taxon>Magnoliopsida</taxon>
        <taxon>eudicotyledons</taxon>
        <taxon>Gunneridae</taxon>
        <taxon>Pentapetalae</taxon>
        <taxon>asterids</taxon>
        <taxon>campanulids</taxon>
        <taxon>Asterales</taxon>
        <taxon>Asteraceae</taxon>
        <taxon>Asteroideae</taxon>
        <taxon>Heliantheae alliance</taxon>
        <taxon>Tageteae</taxon>
        <taxon>Tagetes</taxon>
    </lineage>
</organism>
<dbReference type="AlphaFoldDB" id="A0AAD8NJ04"/>
<evidence type="ECO:0000313" key="3">
    <source>
        <dbReference type="Proteomes" id="UP001229421"/>
    </source>
</evidence>
<comment type="caution">
    <text evidence="2">The sequence shown here is derived from an EMBL/GenBank/DDBJ whole genome shotgun (WGS) entry which is preliminary data.</text>
</comment>
<evidence type="ECO:0000313" key="2">
    <source>
        <dbReference type="EMBL" id="KAK1409906.1"/>
    </source>
</evidence>
<dbReference type="PANTHER" id="PTHR34468:SF3">
    <property type="entry name" value="OS03G0288900 PROTEIN"/>
    <property type="match status" value="1"/>
</dbReference>
<dbReference type="EMBL" id="JAUHHV010000010">
    <property type="protein sequence ID" value="KAK1409906.1"/>
    <property type="molecule type" value="Genomic_DNA"/>
</dbReference>
<name>A0AAD8NJ04_TARER</name>
<evidence type="ECO:0000256" key="1">
    <source>
        <dbReference type="SAM" id="MobiDB-lite"/>
    </source>
</evidence>
<dbReference type="Proteomes" id="UP001229421">
    <property type="component" value="Unassembled WGS sequence"/>
</dbReference>
<gene>
    <name evidence="2" type="ORF">QVD17_36435</name>
</gene>
<accession>A0AAD8NJ04</accession>
<sequence length="201" mass="22800">MDHVHHPPGNKPRPVKSKYKNISDPPKQKIKQPAPQIHRRTFGTIRDPNVPQKKPPQNPKQPKTIQPVTKTESANNNAVAFPENVEGSASKKSPVSEVKTPVRPPFTVKPFGVSETPYLSAEKCSSCRFDRLETASYWLGQIKSAETVGKHFVSAEFFRLARDCKAEPARNLFIELKKYLARHEDLSTKTEWERVSRDYGI</sequence>
<dbReference type="PANTHER" id="PTHR34468">
    <property type="entry name" value="MICROTUBULE-ASSOCIATED FUTSCH-LIKE PROTEIN"/>
    <property type="match status" value="1"/>
</dbReference>